<evidence type="ECO:0000256" key="1">
    <source>
        <dbReference type="SAM" id="Phobius"/>
    </source>
</evidence>
<sequence>MRYNIDMADLSTEDLIACGVFKYGKDDSGNKKPLPENEQREIIKKIWFWAIMFVLFYAAVCLLALTVQ</sequence>
<keyword evidence="3" id="KW-1185">Reference proteome</keyword>
<dbReference type="EMBL" id="BGZN01000003">
    <property type="protein sequence ID" value="GBR72913.1"/>
    <property type="molecule type" value="Genomic_DNA"/>
</dbReference>
<gene>
    <name evidence="2" type="ORF">NO1_0370</name>
</gene>
<comment type="caution">
    <text evidence="2">The sequence shown here is derived from an EMBL/GenBank/DDBJ whole genome shotgun (WGS) entry which is preliminary data.</text>
</comment>
<name>A0A388T9Z2_TERA1</name>
<keyword evidence="1" id="KW-0812">Transmembrane</keyword>
<dbReference type="Proteomes" id="UP000269352">
    <property type="component" value="Unassembled WGS sequence"/>
</dbReference>
<keyword evidence="1" id="KW-0472">Membrane</keyword>
<dbReference type="AlphaFoldDB" id="A0A388T9Z2"/>
<protein>
    <submittedName>
        <fullName evidence="2">Uncharacterized protein</fullName>
    </submittedName>
</protein>
<feature type="transmembrane region" description="Helical" evidence="1">
    <location>
        <begin position="46"/>
        <end position="67"/>
    </location>
</feature>
<evidence type="ECO:0000313" key="3">
    <source>
        <dbReference type="Proteomes" id="UP000269352"/>
    </source>
</evidence>
<proteinExistence type="predicted"/>
<accession>A0A388T9Z2</accession>
<keyword evidence="1" id="KW-1133">Transmembrane helix</keyword>
<evidence type="ECO:0000313" key="2">
    <source>
        <dbReference type="EMBL" id="GBR72913.1"/>
    </source>
</evidence>
<organism evidence="2 3">
    <name type="scientific">Termititenax aidoneus</name>
    <dbReference type="NCBI Taxonomy" id="2218524"/>
    <lineage>
        <taxon>Bacteria</taxon>
        <taxon>Bacillati</taxon>
        <taxon>Candidatus Margulisiibacteriota</taxon>
        <taxon>Candidatus Termititenacia</taxon>
        <taxon>Candidatus Termititenacales</taxon>
        <taxon>Candidatus Termititenacaceae</taxon>
        <taxon>Candidatus Termititenax</taxon>
    </lineage>
</organism>
<reference evidence="2 3" key="1">
    <citation type="journal article" date="2019" name="ISME J.">
        <title>Genome analyses of uncultured TG2/ZB3 bacteria in 'Margulisbacteria' specifically attached to ectosymbiotic spirochetes of protists in the termite gut.</title>
        <authorList>
            <person name="Utami Y.D."/>
            <person name="Kuwahara H."/>
            <person name="Igai K."/>
            <person name="Murakami T."/>
            <person name="Sugaya K."/>
            <person name="Morikawa T."/>
            <person name="Nagura Y."/>
            <person name="Yuki M."/>
            <person name="Deevong P."/>
            <person name="Inoue T."/>
            <person name="Kihara K."/>
            <person name="Lo N."/>
            <person name="Yamada A."/>
            <person name="Ohkuma M."/>
            <person name="Hongoh Y."/>
        </authorList>
    </citation>
    <scope>NUCLEOTIDE SEQUENCE [LARGE SCALE GENOMIC DNA]</scope>
    <source>
        <strain evidence="2">NkOx7-01</strain>
    </source>
</reference>